<accession>A0A284RXF0</accession>
<evidence type="ECO:0000256" key="3">
    <source>
        <dbReference type="SAM" id="MobiDB-lite"/>
    </source>
</evidence>
<feature type="region of interest" description="Disordered" evidence="3">
    <location>
        <begin position="185"/>
        <end position="226"/>
    </location>
</feature>
<evidence type="ECO:0000313" key="6">
    <source>
        <dbReference type="Proteomes" id="UP000219338"/>
    </source>
</evidence>
<dbReference type="STRING" id="47428.A0A284RXF0"/>
<evidence type="ECO:0000259" key="4">
    <source>
        <dbReference type="PROSITE" id="PS50158"/>
    </source>
</evidence>
<dbReference type="AlphaFoldDB" id="A0A284RXF0"/>
<evidence type="ECO:0000313" key="5">
    <source>
        <dbReference type="EMBL" id="SJL13399.1"/>
    </source>
</evidence>
<dbReference type="InterPro" id="IPR036875">
    <property type="entry name" value="Znf_CCHC_sf"/>
</dbReference>
<name>A0A284RXF0_ARMOS</name>
<feature type="compositionally biased region" description="Basic and acidic residues" evidence="3">
    <location>
        <begin position="275"/>
        <end position="285"/>
    </location>
</feature>
<dbReference type="GO" id="GO:0008270">
    <property type="term" value="F:zinc ion binding"/>
    <property type="evidence" value="ECO:0007669"/>
    <property type="project" value="UniProtKB-KW"/>
</dbReference>
<feature type="region of interest" description="Disordered" evidence="3">
    <location>
        <begin position="255"/>
        <end position="285"/>
    </location>
</feature>
<dbReference type="GO" id="GO:0006397">
    <property type="term" value="P:mRNA processing"/>
    <property type="evidence" value="ECO:0007669"/>
    <property type="project" value="UniProtKB-KW"/>
</dbReference>
<dbReference type="InterPro" id="IPR001878">
    <property type="entry name" value="Znf_CCHC"/>
</dbReference>
<reference evidence="6" key="1">
    <citation type="journal article" date="2017" name="Nat. Ecol. Evol.">
        <title>Genome expansion and lineage-specific genetic innovations in the forest pathogenic fungi Armillaria.</title>
        <authorList>
            <person name="Sipos G."/>
            <person name="Prasanna A.N."/>
            <person name="Walter M.C."/>
            <person name="O'Connor E."/>
            <person name="Balint B."/>
            <person name="Krizsan K."/>
            <person name="Kiss B."/>
            <person name="Hess J."/>
            <person name="Varga T."/>
            <person name="Slot J."/>
            <person name="Riley R."/>
            <person name="Boka B."/>
            <person name="Rigling D."/>
            <person name="Barry K."/>
            <person name="Lee J."/>
            <person name="Mihaltcheva S."/>
            <person name="LaButti K."/>
            <person name="Lipzen A."/>
            <person name="Waldron R."/>
            <person name="Moloney N.M."/>
            <person name="Sperisen C."/>
            <person name="Kredics L."/>
            <person name="Vagvoelgyi C."/>
            <person name="Patrignani A."/>
            <person name="Fitzpatrick D."/>
            <person name="Nagy I."/>
            <person name="Doyle S."/>
            <person name="Anderson J.B."/>
            <person name="Grigoriev I.V."/>
            <person name="Gueldener U."/>
            <person name="Muensterkoetter M."/>
            <person name="Nagy L.G."/>
        </authorList>
    </citation>
    <scope>NUCLEOTIDE SEQUENCE [LARGE SCALE GENOMIC DNA]</scope>
    <source>
        <strain evidence="6">C18/9</strain>
    </source>
</reference>
<keyword evidence="2" id="KW-0479">Metal-binding</keyword>
<keyword evidence="2" id="KW-0862">Zinc</keyword>
<gene>
    <name evidence="5" type="ORF">ARMOST_16842</name>
</gene>
<dbReference type="Proteomes" id="UP000219338">
    <property type="component" value="Unassembled WGS sequence"/>
</dbReference>
<sequence length="285" mass="32624">MPPDPPNPWDVGATQTNPWNELKPKIVREPAPFKGESVDHWLTSSPHRIVFCASRFEGEAQVWWDLQQRWYYSDAIGHWRYPLYSDFKKAVHDRFYQDADAKLKYQALKRLRQTDFKSGEVFFQKFKELALEADVIDNEGQMAQMIEEAVRKTAKDTIYTQPNRPPDTYEEWKRRIIQIDYNWAAGGQQTNKPNNAGTSKGSSSVTTSSANKKMNTGTTYGGRGQPMDIDAINNGECFRCHEKGHISKNCPLQSWNRKKKEEVRASTTEPATGSKIEEVKDAAGK</sequence>
<feature type="compositionally biased region" description="Polar residues" evidence="3">
    <location>
        <begin position="187"/>
        <end position="196"/>
    </location>
</feature>
<dbReference type="EMBL" id="FUEG01000020">
    <property type="protein sequence ID" value="SJL13399.1"/>
    <property type="molecule type" value="Genomic_DNA"/>
</dbReference>
<dbReference type="Gene3D" id="4.10.60.10">
    <property type="entry name" value="Zinc finger, CCHC-type"/>
    <property type="match status" value="1"/>
</dbReference>
<feature type="compositionally biased region" description="Low complexity" evidence="3">
    <location>
        <begin position="197"/>
        <end position="209"/>
    </location>
</feature>
<organism evidence="5 6">
    <name type="scientific">Armillaria ostoyae</name>
    <name type="common">Armillaria root rot fungus</name>
    <dbReference type="NCBI Taxonomy" id="47428"/>
    <lineage>
        <taxon>Eukaryota</taxon>
        <taxon>Fungi</taxon>
        <taxon>Dikarya</taxon>
        <taxon>Basidiomycota</taxon>
        <taxon>Agaricomycotina</taxon>
        <taxon>Agaricomycetes</taxon>
        <taxon>Agaricomycetidae</taxon>
        <taxon>Agaricales</taxon>
        <taxon>Marasmiineae</taxon>
        <taxon>Physalacriaceae</taxon>
        <taxon>Armillaria</taxon>
    </lineage>
</organism>
<evidence type="ECO:0000256" key="1">
    <source>
        <dbReference type="ARBA" id="ARBA00022664"/>
    </source>
</evidence>
<keyword evidence="6" id="KW-1185">Reference proteome</keyword>
<dbReference type="SMART" id="SM00343">
    <property type="entry name" value="ZnF_C2HC"/>
    <property type="match status" value="1"/>
</dbReference>
<dbReference type="OrthoDB" id="3069970at2759"/>
<dbReference type="SUPFAM" id="SSF57756">
    <property type="entry name" value="Retrovirus zinc finger-like domains"/>
    <property type="match status" value="1"/>
</dbReference>
<protein>
    <recommendedName>
        <fullName evidence="4">CCHC-type domain-containing protein</fullName>
    </recommendedName>
</protein>
<keyword evidence="2" id="KW-0863">Zinc-finger</keyword>
<proteinExistence type="predicted"/>
<evidence type="ECO:0000256" key="2">
    <source>
        <dbReference type="PROSITE-ProRule" id="PRU00047"/>
    </source>
</evidence>
<dbReference type="PROSITE" id="PS50158">
    <property type="entry name" value="ZF_CCHC"/>
    <property type="match status" value="1"/>
</dbReference>
<dbReference type="InterPro" id="IPR005162">
    <property type="entry name" value="Retrotrans_gag_dom"/>
</dbReference>
<dbReference type="Pfam" id="PF03732">
    <property type="entry name" value="Retrotrans_gag"/>
    <property type="match status" value="1"/>
</dbReference>
<dbReference type="GO" id="GO:0003676">
    <property type="term" value="F:nucleic acid binding"/>
    <property type="evidence" value="ECO:0007669"/>
    <property type="project" value="InterPro"/>
</dbReference>
<feature type="domain" description="CCHC-type" evidence="4">
    <location>
        <begin position="237"/>
        <end position="251"/>
    </location>
</feature>
<keyword evidence="1" id="KW-0507">mRNA processing</keyword>